<comment type="caution">
    <text evidence="5">The sequence shown here is derived from an EMBL/GenBank/DDBJ whole genome shotgun (WGS) entry which is preliminary data.</text>
</comment>
<feature type="region of interest" description="Disordered" evidence="4">
    <location>
        <begin position="1"/>
        <end position="302"/>
    </location>
</feature>
<keyword evidence="3" id="KW-0539">Nucleus</keyword>
<evidence type="ECO:0000256" key="1">
    <source>
        <dbReference type="ARBA" id="ARBA00004123"/>
    </source>
</evidence>
<feature type="compositionally biased region" description="Polar residues" evidence="4">
    <location>
        <begin position="624"/>
        <end position="640"/>
    </location>
</feature>
<feature type="region of interest" description="Disordered" evidence="4">
    <location>
        <begin position="520"/>
        <end position="553"/>
    </location>
</feature>
<dbReference type="GO" id="GO:0000481">
    <property type="term" value="P:maturation of 5S rRNA"/>
    <property type="evidence" value="ECO:0007669"/>
    <property type="project" value="TreeGrafter"/>
</dbReference>
<dbReference type="InterPro" id="IPR005011">
    <property type="entry name" value="SNU66/SART1"/>
</dbReference>
<keyword evidence="6" id="KW-1185">Reference proteome</keyword>
<feature type="compositionally biased region" description="Basic and acidic residues" evidence="4">
    <location>
        <begin position="44"/>
        <end position="237"/>
    </location>
</feature>
<feature type="compositionally biased region" description="Basic and acidic residues" evidence="4">
    <location>
        <begin position="861"/>
        <end position="874"/>
    </location>
</feature>
<evidence type="ECO:0000313" key="6">
    <source>
        <dbReference type="Proteomes" id="UP001454036"/>
    </source>
</evidence>
<gene>
    <name evidence="5" type="ORF">LIER_09980</name>
</gene>
<dbReference type="GO" id="GO:0045292">
    <property type="term" value="P:mRNA cis splicing, via spliceosome"/>
    <property type="evidence" value="ECO:0007669"/>
    <property type="project" value="TreeGrafter"/>
</dbReference>
<proteinExistence type="inferred from homology"/>
<feature type="compositionally biased region" description="Basic and acidic residues" evidence="4">
    <location>
        <begin position="1"/>
        <end position="23"/>
    </location>
</feature>
<dbReference type="EMBL" id="BAABME010001740">
    <property type="protein sequence ID" value="GAA0151210.1"/>
    <property type="molecule type" value="Genomic_DNA"/>
</dbReference>
<evidence type="ECO:0000256" key="4">
    <source>
        <dbReference type="SAM" id="MobiDB-lite"/>
    </source>
</evidence>
<dbReference type="GO" id="GO:0046540">
    <property type="term" value="C:U4/U6 x U5 tri-snRNP complex"/>
    <property type="evidence" value="ECO:0007669"/>
    <property type="project" value="TreeGrafter"/>
</dbReference>
<feature type="region of interest" description="Disordered" evidence="4">
    <location>
        <begin position="662"/>
        <end position="720"/>
    </location>
</feature>
<comment type="subcellular location">
    <subcellularLocation>
        <location evidence="1">Nucleus</location>
    </subcellularLocation>
</comment>
<evidence type="ECO:0000256" key="2">
    <source>
        <dbReference type="ARBA" id="ARBA00006076"/>
    </source>
</evidence>
<comment type="similarity">
    <text evidence="2">Belongs to the SNU66/SART1 family.</text>
</comment>
<protein>
    <submittedName>
        <fullName evidence="5">Extracellular matrix protein</fullName>
    </submittedName>
</protein>
<feature type="region of interest" description="Disordered" evidence="4">
    <location>
        <begin position="392"/>
        <end position="444"/>
    </location>
</feature>
<dbReference type="AlphaFoldDB" id="A0AAV3PHS9"/>
<feature type="compositionally biased region" description="Basic and acidic residues" evidence="4">
    <location>
        <begin position="416"/>
        <end position="427"/>
    </location>
</feature>
<feature type="compositionally biased region" description="Basic and acidic residues" evidence="4">
    <location>
        <begin position="898"/>
        <end position="910"/>
    </location>
</feature>
<organism evidence="5 6">
    <name type="scientific">Lithospermum erythrorhizon</name>
    <name type="common">Purple gromwell</name>
    <name type="synonym">Lithospermum officinale var. erythrorhizon</name>
    <dbReference type="NCBI Taxonomy" id="34254"/>
    <lineage>
        <taxon>Eukaryota</taxon>
        <taxon>Viridiplantae</taxon>
        <taxon>Streptophyta</taxon>
        <taxon>Embryophyta</taxon>
        <taxon>Tracheophyta</taxon>
        <taxon>Spermatophyta</taxon>
        <taxon>Magnoliopsida</taxon>
        <taxon>eudicotyledons</taxon>
        <taxon>Gunneridae</taxon>
        <taxon>Pentapetalae</taxon>
        <taxon>asterids</taxon>
        <taxon>lamiids</taxon>
        <taxon>Boraginales</taxon>
        <taxon>Boraginaceae</taxon>
        <taxon>Boraginoideae</taxon>
        <taxon>Lithospermeae</taxon>
        <taxon>Lithospermum</taxon>
    </lineage>
</organism>
<dbReference type="Proteomes" id="UP001454036">
    <property type="component" value="Unassembled WGS sequence"/>
</dbReference>
<dbReference type="PANTHER" id="PTHR14152:SF5">
    <property type="entry name" value="U4_U6.U5 TRI-SNRNP-ASSOCIATED PROTEIN 1"/>
    <property type="match status" value="1"/>
</dbReference>
<dbReference type="Pfam" id="PF03343">
    <property type="entry name" value="SART-1"/>
    <property type="match status" value="2"/>
</dbReference>
<feature type="region of interest" description="Disordered" evidence="4">
    <location>
        <begin position="327"/>
        <end position="346"/>
    </location>
</feature>
<feature type="compositionally biased region" description="Acidic residues" evidence="4">
    <location>
        <begin position="672"/>
        <end position="681"/>
    </location>
</feature>
<feature type="compositionally biased region" description="Basic and acidic residues" evidence="4">
    <location>
        <begin position="394"/>
        <end position="404"/>
    </location>
</feature>
<reference evidence="5 6" key="1">
    <citation type="submission" date="2024-01" db="EMBL/GenBank/DDBJ databases">
        <title>The complete chloroplast genome sequence of Lithospermum erythrorhizon: insights into the phylogenetic relationship among Boraginaceae species and the maternal lineages of purple gromwells.</title>
        <authorList>
            <person name="Okada T."/>
            <person name="Watanabe K."/>
        </authorList>
    </citation>
    <scope>NUCLEOTIDE SEQUENCE [LARGE SCALE GENOMIC DNA]</scope>
</reference>
<sequence length="910" mass="104314">MPMDAEGGRVTRRERDVEMREQDDSPLNERWGGRYDNLEEDDIEKSKESSKHRSKDKSKSSGRREEKDHRSKGRERSSIGETLKERNEELSKERRKGDREERGKDKQEKDADRDKYRDKDRDRRDLVKEKERERELDNHTEKGGDKESGKEKRKEKDRDREKDRKKEREKEKPRDRDQERETEKDRGKDVTEREKGKDRSKNRERETYQDGERSREIDRSSHRQRDENRDRGQDDKLILNNEDFQDKSVSRSGIGSDDDEDDMKPPNPKVTGSAPATSELEKRILKMKEERLQTKPESASEVLSWVNRSRKIEEKKALQRLKIFEEQDNIKEEESDDDQPSLHANRNLGGAKILHGLDKVLEGGAVVLTLKDQSILADGDVNQEVDMLENTEIGEQKRRDDAYKAAKKKPGTYVDKFNDDPTTEKKMLPQYDEPASDEGITLDASGCFTGDAERKLEELRKRLQGVPSSNQIEHLNSSGKLLSDYYTQEEMLQFKKPKKKKSLRKKEKLDLEALEAEAISSGLGAEDLGSRKDSKRQAIKEEKERSEAQTRSNAYLSAYAKAEEASKALRITPSRAVPIEEDETPAIGDDDEDLRKSLERARKLALKKQEVEMSSFPQVIAGLSSSASTGSDANNQNPSSVEAHDNKLVFTEMEEFVWGLQLDEEAQKPDGEDVFMEEDETPNSPDHGKQSDEGWAEVKETKEEETFRNEKEENIVPDETIHESVVGKGLAGALKLLKDRGSLKETVEWGGRNTDKLKSKLVGIHENEGKKELNIDRLDEFGRILTPKEAFRLLSHKFHGKEPGKMKQEKQMNQYLKELKVKQMKNADTPSQSVEKMREIQAQLQSPYIVLSGHVKPGQTSDHRSGFATVEKDLPGGLTPMLGDKKVEHFLGLKRKSEHGNGDSQKKPKT</sequence>
<feature type="region of interest" description="Disordered" evidence="4">
    <location>
        <begin position="853"/>
        <end position="910"/>
    </location>
</feature>
<evidence type="ECO:0000256" key="3">
    <source>
        <dbReference type="ARBA" id="ARBA00023242"/>
    </source>
</evidence>
<feature type="compositionally biased region" description="Basic and acidic residues" evidence="4">
    <location>
        <begin position="686"/>
        <end position="720"/>
    </location>
</feature>
<accession>A0AAV3PHS9</accession>
<feature type="region of interest" description="Disordered" evidence="4">
    <location>
        <begin position="624"/>
        <end position="646"/>
    </location>
</feature>
<name>A0AAV3PHS9_LITER</name>
<feature type="compositionally biased region" description="Basic and acidic residues" evidence="4">
    <location>
        <begin position="279"/>
        <end position="294"/>
    </location>
</feature>
<feature type="compositionally biased region" description="Basic and acidic residues" evidence="4">
    <location>
        <begin position="528"/>
        <end position="548"/>
    </location>
</feature>
<evidence type="ECO:0000313" key="5">
    <source>
        <dbReference type="EMBL" id="GAA0151210.1"/>
    </source>
</evidence>
<dbReference type="PANTHER" id="PTHR14152">
    <property type="entry name" value="SQUAMOUS CELL CARCINOMA ANTIGEN RECOGNISED BY CYTOTOXIC T LYMPHOCYTES"/>
    <property type="match status" value="1"/>
</dbReference>